<dbReference type="Pfam" id="PF00488">
    <property type="entry name" value="MutS_V"/>
    <property type="match status" value="1"/>
</dbReference>
<gene>
    <name evidence="6" type="ORF">OOJ09_19595</name>
</gene>
<evidence type="ECO:0000313" key="7">
    <source>
        <dbReference type="Proteomes" id="UP001152178"/>
    </source>
</evidence>
<feature type="compositionally biased region" description="Polar residues" evidence="4">
    <location>
        <begin position="1"/>
        <end position="13"/>
    </location>
</feature>
<dbReference type="RefSeq" id="WP_269906754.1">
    <property type="nucleotide sequence ID" value="NZ_JAPFQA010000008.1"/>
</dbReference>
<dbReference type="EMBL" id="JAPFQA010000008">
    <property type="protein sequence ID" value="MCZ8546398.1"/>
    <property type="molecule type" value="Genomic_DNA"/>
</dbReference>
<accession>A0ABT4QXV8</accession>
<evidence type="ECO:0000313" key="6">
    <source>
        <dbReference type="EMBL" id="MCZ8546398.1"/>
    </source>
</evidence>
<name>A0ABT4QXV8_9HYPH</name>
<evidence type="ECO:0000256" key="4">
    <source>
        <dbReference type="SAM" id="MobiDB-lite"/>
    </source>
</evidence>
<dbReference type="Proteomes" id="UP001152178">
    <property type="component" value="Unassembled WGS sequence"/>
</dbReference>
<dbReference type="InterPro" id="IPR027417">
    <property type="entry name" value="P-loop_NTPase"/>
</dbReference>
<reference evidence="6" key="1">
    <citation type="submission" date="2022-11" db="EMBL/GenBank/DDBJ databases">
        <authorList>
            <person name="Coimbra C."/>
        </authorList>
    </citation>
    <scope>NUCLEOTIDE SEQUENCE</scope>
    <source>
        <strain evidence="6">Jales19</strain>
    </source>
</reference>
<feature type="domain" description="DNA mismatch repair proteins mutS family" evidence="5">
    <location>
        <begin position="371"/>
        <end position="547"/>
    </location>
</feature>
<comment type="caution">
    <text evidence="6">The sequence shown here is derived from an EMBL/GenBank/DDBJ whole genome shotgun (WGS) entry which is preliminary data.</text>
</comment>
<keyword evidence="3" id="KW-0238">DNA-binding</keyword>
<evidence type="ECO:0000256" key="2">
    <source>
        <dbReference type="ARBA" id="ARBA00022840"/>
    </source>
</evidence>
<dbReference type="InterPro" id="IPR000432">
    <property type="entry name" value="DNA_mismatch_repair_MutS_C"/>
</dbReference>
<dbReference type="InterPro" id="IPR045076">
    <property type="entry name" value="MutS"/>
</dbReference>
<dbReference type="Gene3D" id="3.40.50.300">
    <property type="entry name" value="P-loop containing nucleotide triphosphate hydrolases"/>
    <property type="match status" value="1"/>
</dbReference>
<evidence type="ECO:0000256" key="3">
    <source>
        <dbReference type="ARBA" id="ARBA00023125"/>
    </source>
</evidence>
<evidence type="ECO:0000259" key="5">
    <source>
        <dbReference type="SMART" id="SM00534"/>
    </source>
</evidence>
<keyword evidence="7" id="KW-1185">Reference proteome</keyword>
<keyword evidence="2" id="KW-0067">ATP-binding</keyword>
<keyword evidence="1" id="KW-0547">Nucleotide-binding</keyword>
<sequence length="552" mass="61990">MNDGRQISGQSASVDEREAKRNGASPGRPIPAKDTEARPPHPKLGPKVFQSILGEAPEEIPETPACFGDLNLDQIIAAVTAGREEYESRPFFHASLHTVDAVHYRHEVFRDLESETVFECVAEFTRKMRQMREQITKSGKLYYKYQKERLLLDAVSTYCEAVACVARDLGTADLRSRGFVAFREFLAGYIDSASFTSLRDEAKALYDGLSTVKYCMNIKGTRIRVRKPESEIDYSAEVERTFEKFKRGAVKSYLVEFRDSLDMNHIEAAVLYLVAKLYPNVFIALSDFCARNAAYLDPKVSAFDREVQFYVGYLQYIERFKQAGLSFCYPRLSITDKAIRSVDGFDLALAGKLIAENTSIVCNDFHLQNPECIFVVTGPNQGGKTTFARTFGQLHFLASVGCPVPGREASLFLFDKLFTHFEKEEDIHTQHGKLEEDLIRIHDSLGRATPNSIVIMNEIFTSTTLHDALFLGKKVVGSIAALDALCVCVTFVDELASLNEKTVSLVSTVGTANSTERTYKIVRKPADGRAYAMAIARRHRLAYDDLKERLRT</sequence>
<dbReference type="SMART" id="SM00534">
    <property type="entry name" value="MUTSac"/>
    <property type="match status" value="1"/>
</dbReference>
<evidence type="ECO:0000256" key="1">
    <source>
        <dbReference type="ARBA" id="ARBA00022741"/>
    </source>
</evidence>
<protein>
    <submittedName>
        <fullName evidence="6">DNA mismatch repair protein MutS</fullName>
    </submittedName>
</protein>
<dbReference type="PANTHER" id="PTHR11361">
    <property type="entry name" value="DNA MISMATCH REPAIR PROTEIN MUTS FAMILY MEMBER"/>
    <property type="match status" value="1"/>
</dbReference>
<proteinExistence type="predicted"/>
<dbReference type="SUPFAM" id="SSF52540">
    <property type="entry name" value="P-loop containing nucleoside triphosphate hydrolases"/>
    <property type="match status" value="1"/>
</dbReference>
<organism evidence="6 7">
    <name type="scientific">Mesorhizobium qingshengii</name>
    <dbReference type="NCBI Taxonomy" id="1165689"/>
    <lineage>
        <taxon>Bacteria</taxon>
        <taxon>Pseudomonadati</taxon>
        <taxon>Pseudomonadota</taxon>
        <taxon>Alphaproteobacteria</taxon>
        <taxon>Hyphomicrobiales</taxon>
        <taxon>Phyllobacteriaceae</taxon>
        <taxon>Mesorhizobium</taxon>
    </lineage>
</organism>
<dbReference type="PANTHER" id="PTHR11361:SF34">
    <property type="entry name" value="DNA MISMATCH REPAIR PROTEIN MSH1, MITOCHONDRIAL"/>
    <property type="match status" value="1"/>
</dbReference>
<feature type="region of interest" description="Disordered" evidence="4">
    <location>
        <begin position="1"/>
        <end position="47"/>
    </location>
</feature>